<evidence type="ECO:0000256" key="10">
    <source>
        <dbReference type="ARBA" id="ARBA00022840"/>
    </source>
</evidence>
<feature type="transmembrane region" description="Helical" evidence="20">
    <location>
        <begin position="443"/>
        <end position="466"/>
    </location>
</feature>
<dbReference type="SMART" id="SM00220">
    <property type="entry name" value="S_TKc"/>
    <property type="match status" value="1"/>
</dbReference>
<keyword evidence="13" id="KW-1015">Disulfide bond</keyword>
<evidence type="ECO:0000259" key="23">
    <source>
        <dbReference type="PROSITE" id="PS50948"/>
    </source>
</evidence>
<dbReference type="FunFam" id="1.10.510.10:FF:000060">
    <property type="entry name" value="G-type lectin S-receptor-like serine/threonine-protein kinase"/>
    <property type="match status" value="1"/>
</dbReference>
<keyword evidence="2" id="KW-1003">Cell membrane</keyword>
<comment type="catalytic activity">
    <reaction evidence="17 18">
        <text>L-seryl-[protein] + ATP = O-phospho-L-seryl-[protein] + ADP + H(+)</text>
        <dbReference type="Rhea" id="RHEA:17989"/>
        <dbReference type="Rhea" id="RHEA-COMP:9863"/>
        <dbReference type="Rhea" id="RHEA-COMP:11604"/>
        <dbReference type="ChEBI" id="CHEBI:15378"/>
        <dbReference type="ChEBI" id="CHEBI:29999"/>
        <dbReference type="ChEBI" id="CHEBI:30616"/>
        <dbReference type="ChEBI" id="CHEBI:83421"/>
        <dbReference type="ChEBI" id="CHEBI:456216"/>
        <dbReference type="EC" id="2.7.11.1"/>
    </reaction>
</comment>
<dbReference type="PROSITE" id="PS50948">
    <property type="entry name" value="PAN"/>
    <property type="match status" value="1"/>
</dbReference>
<evidence type="ECO:0000256" key="13">
    <source>
        <dbReference type="ARBA" id="ARBA00023157"/>
    </source>
</evidence>
<keyword evidence="8 18" id="KW-0547">Nucleotide-binding</keyword>
<comment type="similarity">
    <text evidence="18">Belongs to the protein kinase superfamily. Ser/Thr protein kinase family.</text>
</comment>
<dbReference type="PROSITE" id="PS00107">
    <property type="entry name" value="PROTEIN_KINASE_ATP"/>
    <property type="match status" value="1"/>
</dbReference>
<dbReference type="EMBL" id="JRKL02007524">
    <property type="protein sequence ID" value="KAF3947660.1"/>
    <property type="molecule type" value="Genomic_DNA"/>
</dbReference>
<keyword evidence="9 18" id="KW-0418">Kinase</keyword>
<sequence length="804" mass="91719">MANIDIVVNLLFIYYFTWFIEAAYSESNTLVQGQQLKDGQYLSSASGNYKLGFFSGSGRNRYVGIWHKQADVENAATDWKPLWVADDRRNPSTRRLWNEQDNLRDSRAAEKPVWVANRNTPVLDTSGILTIGNDGHLKILHDGGVEIVLFSVPLVNNASATLLDSGNFVLHELNSDGSIKQVLWQSFDYPTDTLLPGMKIGINTKTGHRWSLTSWSSVEDPASGSFKLGMDPNDTNQLIIWWQGEIYWVSGLWQNSSFNLPHELSNDAYYHFSYQSEEKAKYFKYFVYKDVIPFQRLSLDASGALWGMTTNAVKVILECKQPNFLDGCFGRKYEECTAGKGFTAKKGLIAPSGFKFNEGDKLTLNDCKAMCMNYCSCVAYASTNDDETGCEIWGNYEGDYQYIYHRQSPLDFVKKNSDDHRYIYVRQSRSDFESEVHAAGSQVLFLCIITAIIGGLFILALLYYFVWIKFRATAKPRIWIAIKTLGRLIVLMFRSIYYLTQEKLRSFGNKNREKDILLHELGRRDGKKSHELQFFSFESIAAATNNFTSTGKLGEGGFGSVYKGQLPDGQEVAIKRLSRNSGQGFLEFKNEAILIAKLQHTNLVRIVGCCIHKEERMLIYEYLPNKSLDFFLFDPVKKNILDWKKRFNIIQGVIQGLLYLHNYSRLRIIHRDLKASNILLDNEMNPKISDFGMARIFGSNDSQVNTNRVVGTYGYMSPEYVKEGVFSTKSDVFSFGVLLLEIVSSKKNYSNYHSERPLNLIGYAWELWGEGRGLELIDPTFGDLNTDQVLSVFSWEEYARGRNC</sequence>
<feature type="domain" description="Bulb-type lectin" evidence="22">
    <location>
        <begin position="27"/>
        <end position="183"/>
    </location>
</feature>
<keyword evidence="15" id="KW-0325">Glycoprotein</keyword>
<evidence type="ECO:0000256" key="3">
    <source>
        <dbReference type="ARBA" id="ARBA00022527"/>
    </source>
</evidence>
<evidence type="ECO:0000256" key="6">
    <source>
        <dbReference type="ARBA" id="ARBA00022729"/>
    </source>
</evidence>
<evidence type="ECO:0000256" key="17">
    <source>
        <dbReference type="ARBA" id="ARBA00048679"/>
    </source>
</evidence>
<feature type="domain" description="Apple" evidence="23">
    <location>
        <begin position="336"/>
        <end position="417"/>
    </location>
</feature>
<evidence type="ECO:0000256" key="11">
    <source>
        <dbReference type="ARBA" id="ARBA00022989"/>
    </source>
</evidence>
<dbReference type="Gene3D" id="3.30.200.20">
    <property type="entry name" value="Phosphorylase Kinase, domain 1"/>
    <property type="match status" value="1"/>
</dbReference>
<comment type="catalytic activity">
    <reaction evidence="16 18">
        <text>L-threonyl-[protein] + ATP = O-phospho-L-threonyl-[protein] + ADP + H(+)</text>
        <dbReference type="Rhea" id="RHEA:46608"/>
        <dbReference type="Rhea" id="RHEA-COMP:11060"/>
        <dbReference type="Rhea" id="RHEA-COMP:11605"/>
        <dbReference type="ChEBI" id="CHEBI:15378"/>
        <dbReference type="ChEBI" id="CHEBI:30013"/>
        <dbReference type="ChEBI" id="CHEBI:30616"/>
        <dbReference type="ChEBI" id="CHEBI:61977"/>
        <dbReference type="ChEBI" id="CHEBI:456216"/>
        <dbReference type="EC" id="2.7.11.1"/>
    </reaction>
</comment>
<evidence type="ECO:0000256" key="8">
    <source>
        <dbReference type="ARBA" id="ARBA00022741"/>
    </source>
</evidence>
<comment type="subcellular location">
    <subcellularLocation>
        <location evidence="1">Cell membrane</location>
        <topology evidence="1">Single-pass type I membrane protein</topology>
    </subcellularLocation>
</comment>
<evidence type="ECO:0000256" key="16">
    <source>
        <dbReference type="ARBA" id="ARBA00047899"/>
    </source>
</evidence>
<dbReference type="SUPFAM" id="SSF56112">
    <property type="entry name" value="Protein kinase-like (PK-like)"/>
    <property type="match status" value="1"/>
</dbReference>
<dbReference type="Proteomes" id="UP000737018">
    <property type="component" value="Unassembled WGS sequence"/>
</dbReference>
<dbReference type="PANTHER" id="PTHR27002">
    <property type="entry name" value="RECEPTOR-LIKE SERINE/THREONINE-PROTEIN KINASE SD1-8"/>
    <property type="match status" value="1"/>
</dbReference>
<dbReference type="PANTHER" id="PTHR27002:SF1107">
    <property type="entry name" value="RECEPTOR-LIKE SERINE_THREONINE-PROTEIN KINASE"/>
    <property type="match status" value="1"/>
</dbReference>
<dbReference type="SUPFAM" id="SSF51110">
    <property type="entry name" value="alpha-D-mannose-specific plant lectins"/>
    <property type="match status" value="1"/>
</dbReference>
<evidence type="ECO:0000313" key="24">
    <source>
        <dbReference type="EMBL" id="KAF3947660.1"/>
    </source>
</evidence>
<dbReference type="InterPro" id="IPR008271">
    <property type="entry name" value="Ser/Thr_kinase_AS"/>
</dbReference>
<organism evidence="24 25">
    <name type="scientific">Castanea mollissima</name>
    <name type="common">Chinese chestnut</name>
    <dbReference type="NCBI Taxonomy" id="60419"/>
    <lineage>
        <taxon>Eukaryota</taxon>
        <taxon>Viridiplantae</taxon>
        <taxon>Streptophyta</taxon>
        <taxon>Embryophyta</taxon>
        <taxon>Tracheophyta</taxon>
        <taxon>Spermatophyta</taxon>
        <taxon>Magnoliopsida</taxon>
        <taxon>eudicotyledons</taxon>
        <taxon>Gunneridae</taxon>
        <taxon>Pentapetalae</taxon>
        <taxon>rosids</taxon>
        <taxon>fabids</taxon>
        <taxon>Fagales</taxon>
        <taxon>Fagaceae</taxon>
        <taxon>Castanea</taxon>
    </lineage>
</organism>
<dbReference type="CDD" id="cd00028">
    <property type="entry name" value="B_lectin"/>
    <property type="match status" value="1"/>
</dbReference>
<evidence type="ECO:0000256" key="4">
    <source>
        <dbReference type="ARBA" id="ARBA00022679"/>
    </source>
</evidence>
<dbReference type="PIRSF" id="PIRSF000641">
    <property type="entry name" value="SRK"/>
    <property type="match status" value="1"/>
</dbReference>
<evidence type="ECO:0000259" key="22">
    <source>
        <dbReference type="PROSITE" id="PS50927"/>
    </source>
</evidence>
<dbReference type="InterPro" id="IPR011009">
    <property type="entry name" value="Kinase-like_dom_sf"/>
</dbReference>
<dbReference type="FunFam" id="3.30.200.20:FF:000330">
    <property type="entry name" value="G-type lectin S-receptor-like serine/threonine-protein kinase At4g03230"/>
    <property type="match status" value="1"/>
</dbReference>
<dbReference type="AlphaFoldDB" id="A0A8J4QC18"/>
<keyword evidence="5 20" id="KW-0812">Transmembrane</keyword>
<dbReference type="InterPro" id="IPR001245">
    <property type="entry name" value="Ser-Thr/Tyr_kinase_cat_dom"/>
</dbReference>
<dbReference type="InterPro" id="IPR001480">
    <property type="entry name" value="Bulb-type_lectin_dom"/>
</dbReference>
<dbReference type="InterPro" id="IPR036426">
    <property type="entry name" value="Bulb-type_lectin_dom_sf"/>
</dbReference>
<dbReference type="GO" id="GO:0030246">
    <property type="term" value="F:carbohydrate binding"/>
    <property type="evidence" value="ECO:0007669"/>
    <property type="project" value="UniProtKB-KW"/>
</dbReference>
<proteinExistence type="inferred from homology"/>
<feature type="domain" description="Protein kinase" evidence="21">
    <location>
        <begin position="547"/>
        <end position="804"/>
    </location>
</feature>
<evidence type="ECO:0000259" key="21">
    <source>
        <dbReference type="PROSITE" id="PS50011"/>
    </source>
</evidence>
<evidence type="ECO:0000256" key="2">
    <source>
        <dbReference type="ARBA" id="ARBA00022475"/>
    </source>
</evidence>
<evidence type="ECO:0000256" key="1">
    <source>
        <dbReference type="ARBA" id="ARBA00004251"/>
    </source>
</evidence>
<dbReference type="EC" id="2.7.11.1" evidence="18"/>
<reference evidence="24" key="1">
    <citation type="submission" date="2020-03" db="EMBL/GenBank/DDBJ databases">
        <title>Castanea mollissima Vanexum genome sequencing.</title>
        <authorList>
            <person name="Staton M."/>
        </authorList>
    </citation>
    <scope>NUCLEOTIDE SEQUENCE</scope>
    <source>
        <tissue evidence="24">Leaf</tissue>
    </source>
</reference>
<keyword evidence="10 18" id="KW-0067">ATP-binding</keyword>
<feature type="binding site" evidence="19">
    <location>
        <position position="575"/>
    </location>
    <ligand>
        <name>ATP</name>
        <dbReference type="ChEBI" id="CHEBI:30616"/>
    </ligand>
</feature>
<evidence type="ECO:0000256" key="18">
    <source>
        <dbReference type="PIRNR" id="PIRNR000641"/>
    </source>
</evidence>
<keyword evidence="11 20" id="KW-1133">Transmembrane helix</keyword>
<dbReference type="PROSITE" id="PS50927">
    <property type="entry name" value="BULB_LECTIN"/>
    <property type="match status" value="1"/>
</dbReference>
<keyword evidence="7" id="KW-0430">Lectin</keyword>
<keyword evidence="3 18" id="KW-0723">Serine/threonine-protein kinase</keyword>
<keyword evidence="25" id="KW-1185">Reference proteome</keyword>
<keyword evidence="6" id="KW-0732">Signal</keyword>
<dbReference type="InterPro" id="IPR003609">
    <property type="entry name" value="Pan_app"/>
</dbReference>
<dbReference type="Gene3D" id="1.10.510.10">
    <property type="entry name" value="Transferase(Phosphotransferase) domain 1"/>
    <property type="match status" value="1"/>
</dbReference>
<keyword evidence="12 20" id="KW-0472">Membrane</keyword>
<evidence type="ECO:0000256" key="15">
    <source>
        <dbReference type="ARBA" id="ARBA00023180"/>
    </source>
</evidence>
<dbReference type="GO" id="GO:0005524">
    <property type="term" value="F:ATP binding"/>
    <property type="evidence" value="ECO:0007669"/>
    <property type="project" value="UniProtKB-UniRule"/>
</dbReference>
<gene>
    <name evidence="24" type="ORF">CMV_026235</name>
</gene>
<evidence type="ECO:0000256" key="5">
    <source>
        <dbReference type="ARBA" id="ARBA00022692"/>
    </source>
</evidence>
<dbReference type="GO" id="GO:0005886">
    <property type="term" value="C:plasma membrane"/>
    <property type="evidence" value="ECO:0007669"/>
    <property type="project" value="UniProtKB-SubCell"/>
</dbReference>
<evidence type="ECO:0000256" key="20">
    <source>
        <dbReference type="SAM" id="Phobius"/>
    </source>
</evidence>
<name>A0A8J4QC18_9ROSI</name>
<dbReference type="Pfam" id="PF07714">
    <property type="entry name" value="PK_Tyr_Ser-Thr"/>
    <property type="match status" value="1"/>
</dbReference>
<accession>A0A8J4QC18</accession>
<dbReference type="InterPro" id="IPR000719">
    <property type="entry name" value="Prot_kinase_dom"/>
</dbReference>
<dbReference type="Pfam" id="PF01453">
    <property type="entry name" value="B_lectin"/>
    <property type="match status" value="1"/>
</dbReference>
<feature type="transmembrane region" description="Helical" evidence="20">
    <location>
        <begin position="478"/>
        <end position="499"/>
    </location>
</feature>
<dbReference type="Gene3D" id="2.90.10.10">
    <property type="entry name" value="Bulb-type lectin domain"/>
    <property type="match status" value="1"/>
</dbReference>
<evidence type="ECO:0000256" key="7">
    <source>
        <dbReference type="ARBA" id="ARBA00022734"/>
    </source>
</evidence>
<evidence type="ECO:0000256" key="12">
    <source>
        <dbReference type="ARBA" id="ARBA00023136"/>
    </source>
</evidence>
<evidence type="ECO:0000256" key="14">
    <source>
        <dbReference type="ARBA" id="ARBA00023170"/>
    </source>
</evidence>
<comment type="caution">
    <text evidence="24">The sequence shown here is derived from an EMBL/GenBank/DDBJ whole genome shotgun (WGS) entry which is preliminary data.</text>
</comment>
<dbReference type="GO" id="GO:0004674">
    <property type="term" value="F:protein serine/threonine kinase activity"/>
    <property type="evidence" value="ECO:0007669"/>
    <property type="project" value="UniProtKB-KW"/>
</dbReference>
<dbReference type="Pfam" id="PF08276">
    <property type="entry name" value="PAN_2"/>
    <property type="match status" value="1"/>
</dbReference>
<protein>
    <recommendedName>
        <fullName evidence="18">Receptor-like serine/threonine-protein kinase</fullName>
        <ecNumber evidence="18">2.7.11.1</ecNumber>
    </recommendedName>
</protein>
<evidence type="ECO:0000256" key="19">
    <source>
        <dbReference type="PROSITE-ProRule" id="PRU10141"/>
    </source>
</evidence>
<keyword evidence="14" id="KW-0675">Receptor</keyword>
<dbReference type="InterPro" id="IPR024171">
    <property type="entry name" value="SRK-like_kinase"/>
</dbReference>
<keyword evidence="4 18" id="KW-0808">Transferase</keyword>
<dbReference type="PROSITE" id="PS00108">
    <property type="entry name" value="PROTEIN_KINASE_ST"/>
    <property type="match status" value="1"/>
</dbReference>
<dbReference type="OrthoDB" id="4062651at2759"/>
<dbReference type="InterPro" id="IPR017441">
    <property type="entry name" value="Protein_kinase_ATP_BS"/>
</dbReference>
<dbReference type="SMART" id="SM00108">
    <property type="entry name" value="B_lectin"/>
    <property type="match status" value="1"/>
</dbReference>
<dbReference type="PROSITE" id="PS50011">
    <property type="entry name" value="PROTEIN_KINASE_DOM"/>
    <property type="match status" value="1"/>
</dbReference>
<evidence type="ECO:0000313" key="25">
    <source>
        <dbReference type="Proteomes" id="UP000737018"/>
    </source>
</evidence>
<evidence type="ECO:0000256" key="9">
    <source>
        <dbReference type="ARBA" id="ARBA00022777"/>
    </source>
</evidence>